<accession>A0A7X2NRB0</accession>
<comment type="caution">
    <text evidence="1">The sequence shown here is derived from an EMBL/GenBank/DDBJ whole genome shotgun (WGS) entry which is preliminary data.</text>
</comment>
<name>A0A7X2NRB0_9FIRM</name>
<dbReference type="PANTHER" id="PTHR33677">
    <property type="entry name" value="TRANSCRIPTIONAL REPRESSOR FRMR-RELATED"/>
    <property type="match status" value="1"/>
</dbReference>
<dbReference type="GO" id="GO:0045892">
    <property type="term" value="P:negative regulation of DNA-templated transcription"/>
    <property type="evidence" value="ECO:0007669"/>
    <property type="project" value="UniProtKB-ARBA"/>
</dbReference>
<dbReference type="PANTHER" id="PTHR33677:SF3">
    <property type="entry name" value="COPPER-SENSING TRANSCRIPTIONAL REPRESSOR RICR"/>
    <property type="match status" value="1"/>
</dbReference>
<dbReference type="Pfam" id="PF02583">
    <property type="entry name" value="Trns_repr_metal"/>
    <property type="match status" value="1"/>
</dbReference>
<dbReference type="EMBL" id="VUMN01000004">
    <property type="protein sequence ID" value="MSS57886.1"/>
    <property type="molecule type" value="Genomic_DNA"/>
</dbReference>
<dbReference type="Proteomes" id="UP000461880">
    <property type="component" value="Unassembled WGS sequence"/>
</dbReference>
<reference evidence="1 2" key="1">
    <citation type="submission" date="2019-08" db="EMBL/GenBank/DDBJ databases">
        <title>In-depth cultivation of the pig gut microbiome towards novel bacterial diversity and tailored functional studies.</title>
        <authorList>
            <person name="Wylensek D."/>
            <person name="Hitch T.C.A."/>
            <person name="Clavel T."/>
        </authorList>
    </citation>
    <scope>NUCLEOTIDE SEQUENCE [LARGE SCALE GENOMIC DNA]</scope>
    <source>
        <strain evidence="1 2">Oil+RF-744-GAM-WT-6</strain>
    </source>
</reference>
<keyword evidence="2" id="KW-1185">Reference proteome</keyword>
<dbReference type="CDD" id="cd10156">
    <property type="entry name" value="FpFrmR-Cterm-like_DUF156"/>
    <property type="match status" value="1"/>
</dbReference>
<dbReference type="InterPro" id="IPR003735">
    <property type="entry name" value="Metal_Tscrpt_repr"/>
</dbReference>
<dbReference type="Gene3D" id="1.20.58.1000">
    <property type="entry name" value="Metal-sensitive repressor, helix protomer"/>
    <property type="match status" value="1"/>
</dbReference>
<dbReference type="InterPro" id="IPR038390">
    <property type="entry name" value="Metal_Tscrpt_repr_sf"/>
</dbReference>
<proteinExistence type="predicted"/>
<dbReference type="AlphaFoldDB" id="A0A7X2NRB0"/>
<dbReference type="GO" id="GO:0003677">
    <property type="term" value="F:DNA binding"/>
    <property type="evidence" value="ECO:0007669"/>
    <property type="project" value="InterPro"/>
</dbReference>
<gene>
    <name evidence="1" type="ORF">FYJ51_03090</name>
</gene>
<dbReference type="GO" id="GO:0046872">
    <property type="term" value="F:metal ion binding"/>
    <property type="evidence" value="ECO:0007669"/>
    <property type="project" value="InterPro"/>
</dbReference>
<evidence type="ECO:0000313" key="1">
    <source>
        <dbReference type="EMBL" id="MSS57886.1"/>
    </source>
</evidence>
<protein>
    <submittedName>
        <fullName evidence="1">Metal-sensing transcriptional repressor</fullName>
    </submittedName>
</protein>
<sequence>MEEEKETCPACARHTMRSEETKKDLMVRLKRAEGQIRGIEKMVEDDLYCPDILIQVSAVTSALNSFNKVLMAEHIRGCVAEDLKEGKTESIDEFVKVVQKLMK</sequence>
<organism evidence="1 2">
    <name type="scientific">Stecheria intestinalis</name>
    <dbReference type="NCBI Taxonomy" id="2606630"/>
    <lineage>
        <taxon>Bacteria</taxon>
        <taxon>Bacillati</taxon>
        <taxon>Bacillota</taxon>
        <taxon>Erysipelotrichia</taxon>
        <taxon>Erysipelotrichales</taxon>
        <taxon>Erysipelotrichaceae</taxon>
        <taxon>Stecheria</taxon>
    </lineage>
</organism>
<evidence type="ECO:0000313" key="2">
    <source>
        <dbReference type="Proteomes" id="UP000461880"/>
    </source>
</evidence>
<dbReference type="RefSeq" id="WP_105304553.1">
    <property type="nucleotide sequence ID" value="NZ_JAQXPC010000007.1"/>
</dbReference>